<sequence>MVDKSWGVGPSTGLRIRTNASPDARAAERAQAREARAAARVRRRQRPTPPKVSRCATTC</sequence>
<evidence type="ECO:0000313" key="3">
    <source>
        <dbReference type="Proteomes" id="UP000033203"/>
    </source>
</evidence>
<dbReference type="Proteomes" id="UP000033203">
    <property type="component" value="Unassembled WGS sequence"/>
</dbReference>
<feature type="compositionally biased region" description="Basic and acidic residues" evidence="1">
    <location>
        <begin position="25"/>
        <end position="37"/>
    </location>
</feature>
<evidence type="ECO:0000256" key="1">
    <source>
        <dbReference type="SAM" id="MobiDB-lite"/>
    </source>
</evidence>
<reference evidence="2 3" key="1">
    <citation type="submission" date="2015-01" db="EMBL/GenBank/DDBJ databases">
        <title>Genome of Sphingomonas taxi strain 30a.</title>
        <authorList>
            <person name="Eevers N."/>
            <person name="Van Hamme J."/>
            <person name="Bottos E."/>
            <person name="Weyens N."/>
            <person name="Vangronsveld J."/>
        </authorList>
    </citation>
    <scope>NUCLEOTIDE SEQUENCE [LARGE SCALE GENOMIC DNA]</scope>
    <source>
        <strain evidence="2 3">30a</strain>
    </source>
</reference>
<feature type="region of interest" description="Disordered" evidence="1">
    <location>
        <begin position="22"/>
        <end position="59"/>
    </location>
</feature>
<organism evidence="2 3">
    <name type="scientific">Sphingomonas melonis</name>
    <dbReference type="NCBI Taxonomy" id="152682"/>
    <lineage>
        <taxon>Bacteria</taxon>
        <taxon>Pseudomonadati</taxon>
        <taxon>Pseudomonadota</taxon>
        <taxon>Alphaproteobacteria</taxon>
        <taxon>Sphingomonadales</taxon>
        <taxon>Sphingomonadaceae</taxon>
        <taxon>Sphingomonas</taxon>
    </lineage>
</organism>
<gene>
    <name evidence="2" type="ORF">SR41_07160</name>
</gene>
<proteinExistence type="predicted"/>
<dbReference type="EMBL" id="JXTP01000027">
    <property type="protein sequence ID" value="KIU28658.1"/>
    <property type="molecule type" value="Genomic_DNA"/>
</dbReference>
<comment type="caution">
    <text evidence="2">The sequence shown here is derived from an EMBL/GenBank/DDBJ whole genome shotgun (WGS) entry which is preliminary data.</text>
</comment>
<accession>A0A0D1K4Y7</accession>
<dbReference type="PATRIC" id="fig|1549858.7.peg.3034"/>
<protein>
    <submittedName>
        <fullName evidence="2">Uncharacterized protein</fullName>
    </submittedName>
</protein>
<evidence type="ECO:0000313" key="2">
    <source>
        <dbReference type="EMBL" id="KIU28658.1"/>
    </source>
</evidence>
<name>A0A0D1K4Y7_9SPHN</name>
<dbReference type="AlphaFoldDB" id="A0A0D1K4Y7"/>